<dbReference type="AlphaFoldDB" id="X1BPX8"/>
<name>X1BPX8_9ZZZZ</name>
<accession>X1BPX8</accession>
<protein>
    <recommendedName>
        <fullName evidence="1">DUF551 domain-containing protein</fullName>
    </recommendedName>
</protein>
<feature type="non-terminal residue" evidence="2">
    <location>
        <position position="31"/>
    </location>
</feature>
<sequence>MKWISVDDELPKDKTRVLIAILSQPVNAPAR</sequence>
<dbReference type="EMBL" id="BART01011297">
    <property type="protein sequence ID" value="GAG83252.1"/>
    <property type="molecule type" value="Genomic_DNA"/>
</dbReference>
<evidence type="ECO:0000259" key="1">
    <source>
        <dbReference type="Pfam" id="PF04448"/>
    </source>
</evidence>
<dbReference type="InterPro" id="IPR007539">
    <property type="entry name" value="DUF551"/>
</dbReference>
<reference evidence="2" key="1">
    <citation type="journal article" date="2014" name="Front. Microbiol.">
        <title>High frequency of phylogenetically diverse reductive dehalogenase-homologous genes in deep subseafloor sedimentary metagenomes.</title>
        <authorList>
            <person name="Kawai M."/>
            <person name="Futagami T."/>
            <person name="Toyoda A."/>
            <person name="Takaki Y."/>
            <person name="Nishi S."/>
            <person name="Hori S."/>
            <person name="Arai W."/>
            <person name="Tsubouchi T."/>
            <person name="Morono Y."/>
            <person name="Uchiyama I."/>
            <person name="Ito T."/>
            <person name="Fujiyama A."/>
            <person name="Inagaki F."/>
            <person name="Takami H."/>
        </authorList>
    </citation>
    <scope>NUCLEOTIDE SEQUENCE</scope>
    <source>
        <strain evidence="2">Expedition CK06-06</strain>
    </source>
</reference>
<comment type="caution">
    <text evidence="2">The sequence shown here is derived from an EMBL/GenBank/DDBJ whole genome shotgun (WGS) entry which is preliminary data.</text>
</comment>
<gene>
    <name evidence="2" type="ORF">S01H4_24131</name>
</gene>
<organism evidence="2">
    <name type="scientific">marine sediment metagenome</name>
    <dbReference type="NCBI Taxonomy" id="412755"/>
    <lineage>
        <taxon>unclassified sequences</taxon>
        <taxon>metagenomes</taxon>
        <taxon>ecological metagenomes</taxon>
    </lineage>
</organism>
<proteinExistence type="predicted"/>
<feature type="domain" description="DUF551" evidence="1">
    <location>
        <begin position="2"/>
        <end position="20"/>
    </location>
</feature>
<dbReference type="Pfam" id="PF04448">
    <property type="entry name" value="DUF551"/>
    <property type="match status" value="1"/>
</dbReference>
<evidence type="ECO:0000313" key="2">
    <source>
        <dbReference type="EMBL" id="GAG83252.1"/>
    </source>
</evidence>